<accession>A0ABD0TW51</accession>
<dbReference type="Proteomes" id="UP001552299">
    <property type="component" value="Unassembled WGS sequence"/>
</dbReference>
<keyword evidence="3" id="KW-0808">Transferase</keyword>
<organism evidence="7 8">
    <name type="scientific">Dendrobium thyrsiflorum</name>
    <name type="common">Pinecone-like raceme dendrobium</name>
    <name type="synonym">Orchid</name>
    <dbReference type="NCBI Taxonomy" id="117978"/>
    <lineage>
        <taxon>Eukaryota</taxon>
        <taxon>Viridiplantae</taxon>
        <taxon>Streptophyta</taxon>
        <taxon>Embryophyta</taxon>
        <taxon>Tracheophyta</taxon>
        <taxon>Spermatophyta</taxon>
        <taxon>Magnoliopsida</taxon>
        <taxon>Liliopsida</taxon>
        <taxon>Asparagales</taxon>
        <taxon>Orchidaceae</taxon>
        <taxon>Epidendroideae</taxon>
        <taxon>Malaxideae</taxon>
        <taxon>Dendrobiinae</taxon>
        <taxon>Dendrobium</taxon>
    </lineage>
</organism>
<comment type="subcellular location">
    <subcellularLocation>
        <location evidence="1">Membrane</location>
        <topology evidence="1">Single-pass type II membrane protein</topology>
    </subcellularLocation>
</comment>
<evidence type="ECO:0000313" key="7">
    <source>
        <dbReference type="EMBL" id="KAL0903886.1"/>
    </source>
</evidence>
<gene>
    <name evidence="7" type="ORF">M5K25_025944</name>
</gene>
<sequence>MDFLKGRISLPPLPVGKRWALPIFVSSLVFAFLLLTSLNMGLLASLSTLNAALFSPDIDTSTPSPEPPPPLQPPPPPAVIIPRLAYLISGSKGDLDRLWRTLYALYHPRNIYVLHLDLESPVAERKNLTARVANQSLFSMVGNVHVISKANMVTYRGATMVANTLHACAILLKKSKDWDWFINLSASDYPLVTQDDLLFTFSKLPKNLNFLEHTSILGWKEEQRAKPLIIDPGLYKKSKSDVFWVSPRRELPNAFKLFTGSAWMVLTREFVEFCIWGWDNLPRTLLMYYTNFLSSPEGYFQTVICNSQEFNSTAVNHDLHYITWDNPPKQHPHILTLNDTAKMIKSNVPFARKFKKNDPVLDKIDAELLRRPKNGVVPGGWCSGIPKCSNISDEGRLEPGPGSHRLAQLMDKIVPSDSFKSWINVNSCNLTKRE</sequence>
<feature type="transmembrane region" description="Helical" evidence="6">
    <location>
        <begin position="21"/>
        <end position="46"/>
    </location>
</feature>
<dbReference type="EMBL" id="JANQDX010000019">
    <property type="protein sequence ID" value="KAL0903886.1"/>
    <property type="molecule type" value="Genomic_DNA"/>
</dbReference>
<reference evidence="7 8" key="1">
    <citation type="journal article" date="2024" name="Plant Biotechnol. J.">
        <title>Dendrobium thyrsiflorum genome and its molecular insights into genes involved in important horticultural traits.</title>
        <authorList>
            <person name="Chen B."/>
            <person name="Wang J.Y."/>
            <person name="Zheng P.J."/>
            <person name="Li K.L."/>
            <person name="Liang Y.M."/>
            <person name="Chen X.F."/>
            <person name="Zhang C."/>
            <person name="Zhao X."/>
            <person name="He X."/>
            <person name="Zhang G.Q."/>
            <person name="Liu Z.J."/>
            <person name="Xu Q."/>
        </authorList>
    </citation>
    <scope>NUCLEOTIDE SEQUENCE [LARGE SCALE GENOMIC DNA]</scope>
    <source>
        <strain evidence="7">GZMU011</strain>
    </source>
</reference>
<comment type="caution">
    <text evidence="7">The sequence shown here is derived from an EMBL/GenBank/DDBJ whole genome shotgun (WGS) entry which is preliminary data.</text>
</comment>
<dbReference type="InterPro" id="IPR044610">
    <property type="entry name" value="GLCAT14A/B/C"/>
</dbReference>
<dbReference type="InterPro" id="IPR003406">
    <property type="entry name" value="Glyco_trans_14"/>
</dbReference>
<protein>
    <submittedName>
        <fullName evidence="7">Uncharacterized protein</fullName>
    </submittedName>
</protein>
<dbReference type="AlphaFoldDB" id="A0ABD0TW51"/>
<dbReference type="GO" id="GO:0016757">
    <property type="term" value="F:glycosyltransferase activity"/>
    <property type="evidence" value="ECO:0007669"/>
    <property type="project" value="UniProtKB-KW"/>
</dbReference>
<keyword evidence="4 6" id="KW-0472">Membrane</keyword>
<evidence type="ECO:0000256" key="1">
    <source>
        <dbReference type="ARBA" id="ARBA00004606"/>
    </source>
</evidence>
<dbReference type="Pfam" id="PF02485">
    <property type="entry name" value="Branch"/>
    <property type="match status" value="1"/>
</dbReference>
<dbReference type="PANTHER" id="PTHR45719">
    <property type="entry name" value="GLYCOSYLTRANSFERASE"/>
    <property type="match status" value="1"/>
</dbReference>
<evidence type="ECO:0000313" key="8">
    <source>
        <dbReference type="Proteomes" id="UP001552299"/>
    </source>
</evidence>
<evidence type="ECO:0000256" key="2">
    <source>
        <dbReference type="ARBA" id="ARBA00022676"/>
    </source>
</evidence>
<keyword evidence="5" id="KW-0325">Glycoprotein</keyword>
<name>A0ABD0TW51_DENTH</name>
<keyword evidence="8" id="KW-1185">Reference proteome</keyword>
<evidence type="ECO:0000256" key="4">
    <source>
        <dbReference type="ARBA" id="ARBA00023136"/>
    </source>
</evidence>
<evidence type="ECO:0000256" key="6">
    <source>
        <dbReference type="SAM" id="Phobius"/>
    </source>
</evidence>
<keyword evidence="2" id="KW-0328">Glycosyltransferase</keyword>
<dbReference type="PANTHER" id="PTHR45719:SF7">
    <property type="entry name" value="OS01G0201100 PROTEIN"/>
    <property type="match status" value="1"/>
</dbReference>
<evidence type="ECO:0000256" key="3">
    <source>
        <dbReference type="ARBA" id="ARBA00022679"/>
    </source>
</evidence>
<keyword evidence="6" id="KW-1133">Transmembrane helix</keyword>
<keyword evidence="6" id="KW-0812">Transmembrane</keyword>
<dbReference type="GO" id="GO:0016020">
    <property type="term" value="C:membrane"/>
    <property type="evidence" value="ECO:0007669"/>
    <property type="project" value="UniProtKB-SubCell"/>
</dbReference>
<evidence type="ECO:0000256" key="5">
    <source>
        <dbReference type="ARBA" id="ARBA00023180"/>
    </source>
</evidence>
<proteinExistence type="predicted"/>